<evidence type="ECO:0000256" key="1">
    <source>
        <dbReference type="SAM" id="Phobius"/>
    </source>
</evidence>
<accession>A0AAU9E6U3</accession>
<feature type="transmembrane region" description="Helical" evidence="1">
    <location>
        <begin position="32"/>
        <end position="52"/>
    </location>
</feature>
<organism evidence="2 3">
    <name type="scientific">Pseudomonas phage Ep4</name>
    <dbReference type="NCBI Taxonomy" id="3057492"/>
    <lineage>
        <taxon>Viruses</taxon>
        <taxon>Duplodnaviria</taxon>
        <taxon>Heunggongvirae</taxon>
        <taxon>Uroviricota</taxon>
        <taxon>Caudoviricetes</taxon>
        <taxon>Autographivirales</taxon>
        <taxon>Autoscriptoviridae</taxon>
        <taxon>Corkvirinae</taxon>
        <taxon>Actinidiaevirus</taxon>
        <taxon>Actinidiaevirus Ep4</taxon>
    </lineage>
</organism>
<keyword evidence="3" id="KW-1185">Reference proteome</keyword>
<evidence type="ECO:0000313" key="2">
    <source>
        <dbReference type="EMBL" id="BEQ12885.1"/>
    </source>
</evidence>
<sequence>MLAALLVFIAAYATVLLLGLQSKLMRDNNWQVSFFVSWCIMFAQTFTTYAIAHNTLDMMWYLIASGWGGSLGIVSAHFVYEWYDRRFKRG</sequence>
<proteinExistence type="predicted"/>
<evidence type="ECO:0000313" key="3">
    <source>
        <dbReference type="Proteomes" id="UP001304640"/>
    </source>
</evidence>
<dbReference type="Proteomes" id="UP001304640">
    <property type="component" value="Segment"/>
</dbReference>
<keyword evidence="1" id="KW-1133">Transmembrane helix</keyword>
<dbReference type="EMBL" id="LC776701">
    <property type="protein sequence ID" value="BEQ12885.1"/>
    <property type="molecule type" value="Genomic_DNA"/>
</dbReference>
<gene>
    <name evidence="2" type="ORF">Ep4_026</name>
</gene>
<keyword evidence="1" id="KW-0472">Membrane</keyword>
<reference evidence="2 3" key="1">
    <citation type="submission" date="2023-07" db="EMBL/GenBank/DDBJ databases">
        <title>Complete genome sequence of Pseudomonas phage Ep4.</title>
        <authorList>
            <person name="Aono M."/>
            <person name="Yagi H."/>
            <person name="Kobayashi K."/>
        </authorList>
    </citation>
    <scope>NUCLEOTIDE SEQUENCE [LARGE SCALE GENOMIC DNA]</scope>
    <source>
        <strain evidence="2 3">Ep4</strain>
    </source>
</reference>
<keyword evidence="1" id="KW-0812">Transmembrane</keyword>
<feature type="transmembrane region" description="Helical" evidence="1">
    <location>
        <begin position="59"/>
        <end position="80"/>
    </location>
</feature>
<protein>
    <submittedName>
        <fullName evidence="2">Holin</fullName>
    </submittedName>
</protein>
<name>A0AAU9E6U3_9CAUD</name>